<keyword evidence="1" id="KW-0472">Membrane</keyword>
<dbReference type="Pfam" id="PF13426">
    <property type="entry name" value="PAS_9"/>
    <property type="match status" value="2"/>
</dbReference>
<dbReference type="CDD" id="cd01948">
    <property type="entry name" value="EAL"/>
    <property type="match status" value="1"/>
</dbReference>
<dbReference type="Pfam" id="PF13185">
    <property type="entry name" value="GAF_2"/>
    <property type="match status" value="1"/>
</dbReference>
<feature type="transmembrane region" description="Helical" evidence="1">
    <location>
        <begin position="333"/>
        <end position="353"/>
    </location>
</feature>
<dbReference type="InterPro" id="IPR003018">
    <property type="entry name" value="GAF"/>
</dbReference>
<comment type="caution">
    <text evidence="6">The sequence shown here is derived from an EMBL/GenBank/DDBJ whole genome shotgun (WGS) entry which is preliminary data.</text>
</comment>
<proteinExistence type="predicted"/>
<dbReference type="PANTHER" id="PTHR44757:SF2">
    <property type="entry name" value="BIOFILM ARCHITECTURE MAINTENANCE PROTEIN MBAA"/>
    <property type="match status" value="1"/>
</dbReference>
<dbReference type="Proteomes" id="UP001617669">
    <property type="component" value="Unassembled WGS sequence"/>
</dbReference>
<dbReference type="InterPro" id="IPR001610">
    <property type="entry name" value="PAC"/>
</dbReference>
<dbReference type="PROSITE" id="PS50883">
    <property type="entry name" value="EAL"/>
    <property type="match status" value="1"/>
</dbReference>
<dbReference type="PROSITE" id="PS50112">
    <property type="entry name" value="PAS"/>
    <property type="match status" value="2"/>
</dbReference>
<dbReference type="PROSITE" id="PS50113">
    <property type="entry name" value="PAC"/>
    <property type="match status" value="2"/>
</dbReference>
<organism evidence="6 7">
    <name type="scientific">Methylobacillus methanolivorans</name>
    <dbReference type="NCBI Taxonomy" id="1848927"/>
    <lineage>
        <taxon>Bacteria</taxon>
        <taxon>Pseudomonadati</taxon>
        <taxon>Pseudomonadota</taxon>
        <taxon>Betaproteobacteria</taxon>
        <taxon>Nitrosomonadales</taxon>
        <taxon>Methylophilaceae</taxon>
        <taxon>Methylobacillus</taxon>
    </lineage>
</organism>
<dbReference type="CDD" id="cd00130">
    <property type="entry name" value="PAS"/>
    <property type="match status" value="2"/>
</dbReference>
<evidence type="ECO:0000259" key="4">
    <source>
        <dbReference type="PROSITE" id="PS50883"/>
    </source>
</evidence>
<dbReference type="SMART" id="SM00052">
    <property type="entry name" value="EAL"/>
    <property type="match status" value="1"/>
</dbReference>
<dbReference type="Gene3D" id="3.30.70.270">
    <property type="match status" value="1"/>
</dbReference>
<accession>A0ABW8GN13</accession>
<dbReference type="Pfam" id="PF09084">
    <property type="entry name" value="NMT1"/>
    <property type="match status" value="1"/>
</dbReference>
<dbReference type="Gene3D" id="3.20.20.450">
    <property type="entry name" value="EAL domain"/>
    <property type="match status" value="1"/>
</dbReference>
<evidence type="ECO:0000256" key="1">
    <source>
        <dbReference type="SAM" id="Phobius"/>
    </source>
</evidence>
<dbReference type="InterPro" id="IPR052155">
    <property type="entry name" value="Biofilm_reg_signaling"/>
</dbReference>
<dbReference type="SUPFAM" id="SSF55073">
    <property type="entry name" value="Nucleotide cyclase"/>
    <property type="match status" value="1"/>
</dbReference>
<dbReference type="SMART" id="SM00086">
    <property type="entry name" value="PAC"/>
    <property type="match status" value="2"/>
</dbReference>
<dbReference type="PANTHER" id="PTHR44757">
    <property type="entry name" value="DIGUANYLATE CYCLASE DGCP"/>
    <property type="match status" value="1"/>
</dbReference>
<dbReference type="InterPro" id="IPR000700">
    <property type="entry name" value="PAS-assoc_C"/>
</dbReference>
<dbReference type="InterPro" id="IPR043128">
    <property type="entry name" value="Rev_trsase/Diguanyl_cyclase"/>
</dbReference>
<keyword evidence="1" id="KW-1133">Transmembrane helix</keyword>
<feature type="domain" description="PAS" evidence="2">
    <location>
        <begin position="383"/>
        <end position="425"/>
    </location>
</feature>
<gene>
    <name evidence="6" type="ORF">ACIKP9_10590</name>
</gene>
<dbReference type="InterPro" id="IPR001633">
    <property type="entry name" value="EAL_dom"/>
</dbReference>
<dbReference type="InterPro" id="IPR015168">
    <property type="entry name" value="SsuA/THI5"/>
</dbReference>
<dbReference type="NCBIfam" id="TIGR00229">
    <property type="entry name" value="sensory_box"/>
    <property type="match status" value="2"/>
</dbReference>
<evidence type="ECO:0000313" key="7">
    <source>
        <dbReference type="Proteomes" id="UP001617669"/>
    </source>
</evidence>
<evidence type="ECO:0000259" key="5">
    <source>
        <dbReference type="PROSITE" id="PS50887"/>
    </source>
</evidence>
<dbReference type="Gene3D" id="3.30.450.20">
    <property type="entry name" value="PAS domain"/>
    <property type="match status" value="2"/>
</dbReference>
<feature type="domain" description="GGDEF" evidence="5">
    <location>
        <begin position="834"/>
        <end position="973"/>
    </location>
</feature>
<dbReference type="InterPro" id="IPR035919">
    <property type="entry name" value="EAL_sf"/>
</dbReference>
<dbReference type="Gene3D" id="3.40.190.10">
    <property type="entry name" value="Periplasmic binding protein-like II"/>
    <property type="match status" value="2"/>
</dbReference>
<dbReference type="SMART" id="SM00267">
    <property type="entry name" value="GGDEF"/>
    <property type="match status" value="1"/>
</dbReference>
<sequence>MDYSIHHVVMRVMLLSLLLMSGQGFAEPLEKVRLQLKWYHQFQFAGYYAAQAQGYYRDAGLDVEIVEADMQHSSVDRVVSGVAQYGVGDAEIVVARIQGQPIVALAAIFQHPPHVLLSKKSSHIRSPADLVGKRVMLANTAWHDAQHRALLLKHGIDPQELTILPQSGRLEDLLEDKVDAISAYATVEPLRMAELGVESSMMMAMDFGIDFYGDTLFTSEAELKQHPQRVDAFVRASLKGWKYALANPHEIAQLILRMPSARKPTPTLKQLLYEAQEMEHFILPNVVELGRMSRARWEFIARIFADLGLIESGYSLDGFIWQEEKDNSYLIKWFAAGAGLVGLIAGLVLLWNLQMRRKVRERTEALHAEIHQRQLVEKELKVSQEQVRLTFHSALAGIAMVGIDGRFLLVNPAFCAMVGYSEDELKQLYCHDLDDERDKVVARNNRQRLLTGEIDSSVAEKRYRTKSGHHIWVRISATLLKNADGSPRNLIKVVENIAQQKRQENLQVEQQYLLERIAAGAELDDVLLATVGLIEKQYPGVLCSIMLLDQPNVLGRAIGPHLPSRYLDKLKGMQIGPTVGSCGTAAYERRTVVVSDIQQDTLWKDYRDLAKRFGLRACWSMPILSRSQQVLGTFAVYAREVRVPEQREMDLVSACSHIAGIAIERHQAEEQLKLLETSIARLNDIVLIAEADPDGIKSPHIIFANKAFERLTGYAASEVIGHDPGLLNGPNTQIEELRRVKALLKQGESVRTELINYKKNGEEIWLEMDILPIANNAGVFTHWVAVERDITERKAAERRIQHLAFYDMLTNLPNRLLLLDRLEQALLNGLRLSRSGALLFLDLDNFKTLNDTHGHDFGDMLLEQVAQRLLGSVRITDTVARLGGDEFVVVVENLSEQVSEAAQEASLVADKILLALSQPFKLSGYEHYSSCSIGVAMFCNDQQVTVEELLKRADVAMYEAKAAGRNTFRFFDPAMQALITQRAAMEEDLRQALRRDEMRLYYQPQVDHFGKLLGAEALIRWEHPQQGLLAPAAFIELAEETGLILPIGEWVLKTACLQLVAWAGRQETASLCLSVNVSARQLHQHDFIDRVFAILKETGANPQYLKLELTESTLVENVEEMIIKMNTLKAMGVSFSMDDFGTGYSSLTYLKRLPLSQLKIDRSFVRDVLIDSNDASIVQTIIALGRGLDIEVVAEGVESREQQLFLEQHGCLEYQGYLFGKPQPIDQLEQAFGLVKN</sequence>
<keyword evidence="7" id="KW-1185">Reference proteome</keyword>
<dbReference type="InterPro" id="IPR035965">
    <property type="entry name" value="PAS-like_dom_sf"/>
</dbReference>
<dbReference type="PROSITE" id="PS50887">
    <property type="entry name" value="GGDEF"/>
    <property type="match status" value="1"/>
</dbReference>
<feature type="domain" description="EAL" evidence="4">
    <location>
        <begin position="982"/>
        <end position="1236"/>
    </location>
</feature>
<dbReference type="SMART" id="SM00065">
    <property type="entry name" value="GAF"/>
    <property type="match status" value="1"/>
</dbReference>
<dbReference type="Gene3D" id="3.30.450.40">
    <property type="match status" value="1"/>
</dbReference>
<feature type="domain" description="PAS" evidence="2">
    <location>
        <begin position="692"/>
        <end position="721"/>
    </location>
</feature>
<keyword evidence="1" id="KW-0812">Transmembrane</keyword>
<dbReference type="SUPFAM" id="SSF55781">
    <property type="entry name" value="GAF domain-like"/>
    <property type="match status" value="1"/>
</dbReference>
<dbReference type="InterPro" id="IPR029016">
    <property type="entry name" value="GAF-like_dom_sf"/>
</dbReference>
<feature type="domain" description="PAC" evidence="3">
    <location>
        <begin position="457"/>
        <end position="509"/>
    </location>
</feature>
<dbReference type="InterPro" id="IPR029787">
    <property type="entry name" value="Nucleotide_cyclase"/>
</dbReference>
<dbReference type="Pfam" id="PF00990">
    <property type="entry name" value="GGDEF"/>
    <property type="match status" value="1"/>
</dbReference>
<feature type="domain" description="PAC" evidence="3">
    <location>
        <begin position="748"/>
        <end position="802"/>
    </location>
</feature>
<dbReference type="SUPFAM" id="SSF55785">
    <property type="entry name" value="PYP-like sensor domain (PAS domain)"/>
    <property type="match status" value="2"/>
</dbReference>
<dbReference type="SUPFAM" id="SSF53850">
    <property type="entry name" value="Periplasmic binding protein-like II"/>
    <property type="match status" value="1"/>
</dbReference>
<dbReference type="EMBL" id="JBIWXY010000002">
    <property type="protein sequence ID" value="MFJ5446674.1"/>
    <property type="molecule type" value="Genomic_DNA"/>
</dbReference>
<evidence type="ECO:0000259" key="3">
    <source>
        <dbReference type="PROSITE" id="PS50113"/>
    </source>
</evidence>
<dbReference type="CDD" id="cd01949">
    <property type="entry name" value="GGDEF"/>
    <property type="match status" value="1"/>
</dbReference>
<dbReference type="SMART" id="SM00091">
    <property type="entry name" value="PAS"/>
    <property type="match status" value="2"/>
</dbReference>
<dbReference type="NCBIfam" id="TIGR00254">
    <property type="entry name" value="GGDEF"/>
    <property type="match status" value="1"/>
</dbReference>
<dbReference type="InterPro" id="IPR000160">
    <property type="entry name" value="GGDEF_dom"/>
</dbReference>
<dbReference type="RefSeq" id="WP_400882449.1">
    <property type="nucleotide sequence ID" value="NZ_JBIWXY010000002.1"/>
</dbReference>
<feature type="transmembrane region" description="Helical" evidence="1">
    <location>
        <begin position="389"/>
        <end position="409"/>
    </location>
</feature>
<reference evidence="6 7" key="1">
    <citation type="submission" date="2024-11" db="EMBL/GenBank/DDBJ databases">
        <authorList>
            <person name="Kaparullina E.N."/>
            <person name="Delegan Y.A."/>
            <person name="Doronina N.V."/>
        </authorList>
    </citation>
    <scope>NUCLEOTIDE SEQUENCE [LARGE SCALE GENOMIC DNA]</scope>
    <source>
        <strain evidence="6 7">7sh_L</strain>
    </source>
</reference>
<evidence type="ECO:0000259" key="2">
    <source>
        <dbReference type="PROSITE" id="PS50112"/>
    </source>
</evidence>
<dbReference type="InterPro" id="IPR000014">
    <property type="entry name" value="PAS"/>
</dbReference>
<dbReference type="SUPFAM" id="SSF141868">
    <property type="entry name" value="EAL domain-like"/>
    <property type="match status" value="1"/>
</dbReference>
<name>A0ABW8GN13_9PROT</name>
<evidence type="ECO:0000313" key="6">
    <source>
        <dbReference type="EMBL" id="MFJ5446674.1"/>
    </source>
</evidence>
<protein>
    <submittedName>
        <fullName evidence="6">EAL domain-containing protein</fullName>
    </submittedName>
</protein>
<dbReference type="Pfam" id="PF00563">
    <property type="entry name" value="EAL"/>
    <property type="match status" value="1"/>
</dbReference>